<dbReference type="InterPro" id="IPR023393">
    <property type="entry name" value="START-like_dom_sf"/>
</dbReference>
<evidence type="ECO:0000313" key="1">
    <source>
        <dbReference type="EMBL" id="NYG55370.1"/>
    </source>
</evidence>
<dbReference type="EMBL" id="JACCAC010000001">
    <property type="protein sequence ID" value="NYG55370.1"/>
    <property type="molecule type" value="Genomic_DNA"/>
</dbReference>
<dbReference type="CDD" id="cd07812">
    <property type="entry name" value="SRPBCC"/>
    <property type="match status" value="1"/>
</dbReference>
<dbReference type="InterPro" id="IPR019587">
    <property type="entry name" value="Polyketide_cyclase/dehydratase"/>
</dbReference>
<keyword evidence="2" id="KW-1185">Reference proteome</keyword>
<reference evidence="1 2" key="1">
    <citation type="submission" date="2020-07" db="EMBL/GenBank/DDBJ databases">
        <title>Sequencing the genomes of 1000 actinobacteria strains.</title>
        <authorList>
            <person name="Klenk H.-P."/>
        </authorList>
    </citation>
    <scope>NUCLEOTIDE SEQUENCE [LARGE SCALE GENOMIC DNA]</scope>
    <source>
        <strain evidence="1 2">DSM 24552</strain>
    </source>
</reference>
<gene>
    <name evidence="1" type="ORF">BJ989_001674</name>
</gene>
<protein>
    <submittedName>
        <fullName evidence="1">Uncharacterized protein YndB with AHSA1/START domain</fullName>
    </submittedName>
</protein>
<proteinExistence type="predicted"/>
<dbReference type="Pfam" id="PF10604">
    <property type="entry name" value="Polyketide_cyc2"/>
    <property type="match status" value="1"/>
</dbReference>
<dbReference type="Gene3D" id="3.30.530.20">
    <property type="match status" value="1"/>
</dbReference>
<dbReference type="AlphaFoldDB" id="A0A7Y9RWP2"/>
<dbReference type="SUPFAM" id="SSF55961">
    <property type="entry name" value="Bet v1-like"/>
    <property type="match status" value="1"/>
</dbReference>
<sequence>MISHTRRIEATPAQVWEVLADGWLYPLWVVGATRMRAVDDHWPAVGSRLHHSVGAWPLVIDDQTVVEESEPDRLLQLHAKGWPLGTARVVMELAPAEGGATDVTMSEDAHQGPGRLVPAFVRQPPMLWRNHEALRRLALLVEGRVSHRRGTVEPD</sequence>
<name>A0A7Y9RWP2_9ACTN</name>
<evidence type="ECO:0000313" key="2">
    <source>
        <dbReference type="Proteomes" id="UP000544110"/>
    </source>
</evidence>
<organism evidence="1 2">
    <name type="scientific">Nocardioides perillae</name>
    <dbReference type="NCBI Taxonomy" id="1119534"/>
    <lineage>
        <taxon>Bacteria</taxon>
        <taxon>Bacillati</taxon>
        <taxon>Actinomycetota</taxon>
        <taxon>Actinomycetes</taxon>
        <taxon>Propionibacteriales</taxon>
        <taxon>Nocardioidaceae</taxon>
        <taxon>Nocardioides</taxon>
    </lineage>
</organism>
<comment type="caution">
    <text evidence="1">The sequence shown here is derived from an EMBL/GenBank/DDBJ whole genome shotgun (WGS) entry which is preliminary data.</text>
</comment>
<dbReference type="RefSeq" id="WP_179517827.1">
    <property type="nucleotide sequence ID" value="NZ_JACCAC010000001.1"/>
</dbReference>
<dbReference type="Proteomes" id="UP000544110">
    <property type="component" value="Unassembled WGS sequence"/>
</dbReference>
<accession>A0A7Y9RWP2</accession>